<dbReference type="InterPro" id="IPR025403">
    <property type="entry name" value="TgpA-like_C"/>
</dbReference>
<organism evidence="4 5">
    <name type="scientific">Marine Group III euryarchaeote CG-Bathy1</name>
    <dbReference type="NCBI Taxonomy" id="1889001"/>
    <lineage>
        <taxon>Archaea</taxon>
        <taxon>Methanobacteriati</taxon>
        <taxon>Thermoplasmatota</taxon>
        <taxon>Thermoplasmata</taxon>
        <taxon>Candidatus Thermoprofundales</taxon>
    </lineage>
</organism>
<feature type="domain" description="Protein-glutamine gamma-glutamyltransferase-like C-terminal" evidence="3">
    <location>
        <begin position="1944"/>
        <end position="2012"/>
    </location>
</feature>
<proteinExistence type="predicted"/>
<dbReference type="InterPro" id="IPR008969">
    <property type="entry name" value="CarboxyPept-like_regulatory"/>
</dbReference>
<accession>A0A1J5T6C2</accession>
<dbReference type="SUPFAM" id="SSF54001">
    <property type="entry name" value="Cysteine proteinases"/>
    <property type="match status" value="1"/>
</dbReference>
<dbReference type="Pfam" id="PF13559">
    <property type="entry name" value="DUF4129"/>
    <property type="match status" value="1"/>
</dbReference>
<keyword evidence="2" id="KW-1133">Transmembrane helix</keyword>
<sequence length="2027" mass="224453">MRGKSRIWAIFLVLLFNPFVVADFEPDSDDDSDGWDCDGDGNVEPFTNLDEFNANTNPLDPDTDDDGTWDGWEVCYDFNPLDSSDGTEDSDFDNLQNWQEFLNSTHPRNSDTDDDDIPDDWEVSYSTNVLGFDGCMSPLDPSDASQDLDGDNLTGLEEYQLNTNPCDADSDDDGNNDDNDPPPVDPGDGDGENPPDTGGTDGNPPMYEYCEPALGQEKRWSVKDSVNPDNYGMYSYGWANDEEPTEIPVTNNWDHTYVFDCWIWNNITVAPDEYTAIPSPSPQSEIIAYEVVDSNVELDFFVDGTENYYIQPTNMFAEDDIELKYWIGTDGSYFEYKQLGYDFSNVPADLTVDDIPQDSSENFPKPFPHSELDVKVQEFLQYRNNTTNEIVNPSLYNLWPEGGEKETNLNLIADNLTNYFSAFTEGDGDVPDPEDPWDIYQTICVNGIGACRHRSFAFFVTANALELPTRYVSNEGHAFVEVYIPSTSDSYNVNDWKINNLGGTGGSTDFPRPDDDDCEDTFRFGRDDPEAIAFMCGDEINVVLEGISPSLPDSVDKLGYDDGDDNGTNLVVTGYVETMNGTPLADVQIGLGMRDFDDAYDFVDAGSTTSDAAGAFSAEIIVPGGIRVGTAKVYAASYSAGYKHHENITEHHLTIVDSDTAVFADIPSSIANGDTLVITGGLNDIGGLELSNQSISFYMTQSQQGSNTECYQSWWGGTEYCYMGNATTDEMGNYVWDDHTWGGCVVGESEYCGNRTGTWNLIVYFPGSANLRSSYVSDEIRVKEETVDLEAEINPLVTIVGEEFTVTGNISEAAVNNGSIVISFNDEEWGSFTPTESNFTFNVTTPNIEVGNYTISVKFQPNDDEDGELYPEEVVPLDIRVRGTSTLSLDIIGIILRGQTAYLNGTLVNHLSEGLADYSVTIYWSGSELGTLITDSNGFFSYEHFLDLNETLGVNNWSVAFDETYWYVGSTAEKQVVVKQQPILILDNDTQSFFSEHGFWVNGTITADNGSAFPSSLGLFWDPGSNFLPKLNFDTDENGTFSFYYTPEMVWLQEEDVGNHTVRIQYDTVGYNESAHEDMFVELHRKVTLDIDEGFDSKRGDTITISGSARVNDSSIYPISGLPIELEWSQTGVSFSIGNVTTNPDGTFFYDFIIPDSAQLGEVKILAIYNSTNADFRFYESPVQVETNYRIFADVVITIEEYSAYRGDILWFNGTLLDDVGNSVPEELAEVYVFWGGSSVPKFTINTFNETGHFSYAYDPIEDNENQNLGPIEITANFYGIQYYNDAETTSTVYVWGYTEITFTDFTSVVTSGDVMYFAGNVTNDLGENITILVDFYLNDSLRISVQAIDGVFSGAYQVPIDEAKGDVPFNATTVPESAYLEADTDTVSVRVQRATQFDLDWNGGYREENSTVSGYLRDSSGSGLHNQSISIFLDGALLANITTEQFGFFTYNLSNPSELGNYTMSVEFFGTDYYLQSNLSTSAKIISSTSIFTQPIDATRSYSFEVSAILIDDRGMPITGQELTVRIFEVDYSLITDADGLASITLNLSGETPWHNSTMLGISDAQWTYTGSEFYEPSEALQQVTIYAATFISLEVSDFVIAGNNLHIQGYITDDLGTGFETELSIFLPDGIINITSSSSGFFQYNYLTPLEVEAGVYILNVSFAGSPVYFASSDSDEFRVIHDTVISLDTTEATLNSTNYIEGTVLDQLGRPVDNITVHITLNNLTSTFGQTDANGSFSLPFYIPSSHGIGPSYLFINVTSTDIYFGNISDGTIILNSITLLEISTPIALEPDQDFTGTVMLFMEDGSPVSNGSLIVELYNINMEAPSKVLITTDETGMAKFDASFSGNQTIPMNISVYYNGGEYLLESSTSSSIVYRAPDIPINIFPYVAVLVAILGVIGSAYGYNWYKNRHLRELKDIIASTADSLVDDSDYRQIILNSYKKMCKVLQSHGYLRRSFETVREFEKALHQAIPIDQDSLTLLTRLYEVADYSESIPKSMDRDTAVNSLRTVLESIESLIETSGG</sequence>
<feature type="compositionally biased region" description="Low complexity" evidence="1">
    <location>
        <begin position="194"/>
        <end position="205"/>
    </location>
</feature>
<dbReference type="InterPro" id="IPR038765">
    <property type="entry name" value="Papain-like_cys_pep_sf"/>
</dbReference>
<feature type="compositionally biased region" description="Acidic residues" evidence="1">
    <location>
        <begin position="168"/>
        <end position="180"/>
    </location>
</feature>
<evidence type="ECO:0000259" key="3">
    <source>
        <dbReference type="Pfam" id="PF13559"/>
    </source>
</evidence>
<dbReference type="Proteomes" id="UP000183815">
    <property type="component" value="Unassembled WGS sequence"/>
</dbReference>
<reference evidence="4 5" key="1">
    <citation type="submission" date="2016-08" db="EMBL/GenBank/DDBJ databases">
        <title>New Insights into Marine Group III Euryarchaeota, from dark to light.</title>
        <authorList>
            <person name="Haro-Moreno J.M."/>
            <person name="Rodriguez-Valera F."/>
            <person name="Lopez-Garcia P."/>
            <person name="Moreira D."/>
            <person name="Martin-Cuadrado A.B."/>
        </authorList>
    </citation>
    <scope>NUCLEOTIDE SEQUENCE [LARGE SCALE GENOMIC DNA]</scope>
    <source>
        <strain evidence="4">CG-Bathy1</strain>
    </source>
</reference>
<evidence type="ECO:0000313" key="5">
    <source>
        <dbReference type="Proteomes" id="UP000183815"/>
    </source>
</evidence>
<feature type="region of interest" description="Disordered" evidence="1">
    <location>
        <begin position="103"/>
        <end position="122"/>
    </location>
</feature>
<comment type="caution">
    <text evidence="4">The sequence shown here is derived from an EMBL/GenBank/DDBJ whole genome shotgun (WGS) entry which is preliminary data.</text>
</comment>
<evidence type="ECO:0000313" key="4">
    <source>
        <dbReference type="EMBL" id="OIR15667.1"/>
    </source>
</evidence>
<feature type="compositionally biased region" description="Acidic residues" evidence="1">
    <location>
        <begin position="112"/>
        <end position="122"/>
    </location>
</feature>
<evidence type="ECO:0000256" key="2">
    <source>
        <dbReference type="SAM" id="Phobius"/>
    </source>
</evidence>
<dbReference type="Gene3D" id="2.60.40.10">
    <property type="entry name" value="Immunoglobulins"/>
    <property type="match status" value="1"/>
</dbReference>
<name>A0A1J5T6C2_9ARCH</name>
<keyword evidence="2" id="KW-0472">Membrane</keyword>
<dbReference type="InterPro" id="IPR013783">
    <property type="entry name" value="Ig-like_fold"/>
</dbReference>
<keyword evidence="2" id="KW-0812">Transmembrane</keyword>
<evidence type="ECO:0000256" key="1">
    <source>
        <dbReference type="SAM" id="MobiDB-lite"/>
    </source>
</evidence>
<feature type="region of interest" description="Disordered" evidence="1">
    <location>
        <begin position="161"/>
        <end position="209"/>
    </location>
</feature>
<dbReference type="SUPFAM" id="SSF49464">
    <property type="entry name" value="Carboxypeptidase regulatory domain-like"/>
    <property type="match status" value="1"/>
</dbReference>
<gene>
    <name evidence="4" type="ORF">BEU04_01845</name>
</gene>
<dbReference type="EMBL" id="MIYU01000016">
    <property type="protein sequence ID" value="OIR15667.1"/>
    <property type="molecule type" value="Genomic_DNA"/>
</dbReference>
<protein>
    <recommendedName>
        <fullName evidence="3">Protein-glutamine gamma-glutamyltransferase-like C-terminal domain-containing protein</fullName>
    </recommendedName>
</protein>
<feature type="transmembrane region" description="Helical" evidence="2">
    <location>
        <begin position="1888"/>
        <end position="1911"/>
    </location>
</feature>